<dbReference type="Proteomes" id="UP001059819">
    <property type="component" value="Chromosome"/>
</dbReference>
<reference evidence="1" key="1">
    <citation type="submission" date="2022-08" db="EMBL/GenBank/DDBJ databases">
        <title>Complete genome sequence of Mycoplasma cottewii type strain VIS.</title>
        <authorList>
            <person name="Spergser J."/>
        </authorList>
    </citation>
    <scope>NUCLEOTIDE SEQUENCE</scope>
    <source>
        <strain evidence="1">VIS</strain>
    </source>
</reference>
<evidence type="ECO:0000313" key="2">
    <source>
        <dbReference type="Proteomes" id="UP001059819"/>
    </source>
</evidence>
<name>A0ABY5U0D1_9MOLU</name>
<accession>A0ABY5U0D1</accession>
<dbReference type="RefSeq" id="WP_259429937.1">
    <property type="nucleotide sequence ID" value="NZ_CP103424.1"/>
</dbReference>
<gene>
    <name evidence="1" type="ORF">NX779_02955</name>
</gene>
<protein>
    <submittedName>
        <fullName evidence="1">Uncharacterized protein</fullName>
    </submittedName>
</protein>
<keyword evidence="2" id="KW-1185">Reference proteome</keyword>
<sequence>MKLKRNLSLLGVSLFVVPVGLQTTNNVYTKILNKNNDLKILKNANDEIDEESKVVYDTFSDEKQKEYFKTSEDLKFDDLYSESEYDYDDQQIKKNSNYTNLIKFNTNNNYEISKKQAIKENYEKIISGELKVYDILKDVKNTLLSHKKEFISFKKEFDKNLKLYELKHTSESENTYNKNKLNYTQENKSLSTWSS</sequence>
<proteinExistence type="predicted"/>
<dbReference type="EMBL" id="CP103424">
    <property type="protein sequence ID" value="UWD34749.1"/>
    <property type="molecule type" value="Genomic_DNA"/>
</dbReference>
<evidence type="ECO:0000313" key="1">
    <source>
        <dbReference type="EMBL" id="UWD34749.1"/>
    </source>
</evidence>
<organism evidence="1 2">
    <name type="scientific">Mycoplasma cottewii</name>
    <dbReference type="NCBI Taxonomy" id="51364"/>
    <lineage>
        <taxon>Bacteria</taxon>
        <taxon>Bacillati</taxon>
        <taxon>Mycoplasmatota</taxon>
        <taxon>Mollicutes</taxon>
        <taxon>Mycoplasmataceae</taxon>
        <taxon>Mycoplasma</taxon>
    </lineage>
</organism>